<dbReference type="HAMAP" id="MF_00391">
    <property type="entry name" value="Ribosomal_bL34"/>
    <property type="match status" value="1"/>
</dbReference>
<evidence type="ECO:0000256" key="1">
    <source>
        <dbReference type="ARBA" id="ARBA00010111"/>
    </source>
</evidence>
<gene>
    <name evidence="5" type="primary">rpl34</name>
    <name evidence="5" type="ORF">Plocam_130</name>
</gene>
<proteinExistence type="inferred from homology"/>
<dbReference type="GO" id="GO:0006412">
    <property type="term" value="P:translation"/>
    <property type="evidence" value="ECO:0007669"/>
    <property type="project" value="InterPro"/>
</dbReference>
<name>A0A1C9CHU8_PLOCA</name>
<accession>A0A1C9CHU8</accession>
<dbReference type="InterPro" id="IPR000271">
    <property type="entry name" value="Ribosomal_bL34"/>
</dbReference>
<dbReference type="AlphaFoldDB" id="A0A1C9CHU8"/>
<evidence type="ECO:0000256" key="2">
    <source>
        <dbReference type="ARBA" id="ARBA00022980"/>
    </source>
</evidence>
<dbReference type="PROSITE" id="PS00784">
    <property type="entry name" value="RIBOSOMAL_L34"/>
    <property type="match status" value="1"/>
</dbReference>
<dbReference type="NCBIfam" id="TIGR01030">
    <property type="entry name" value="rpmH_bact"/>
    <property type="match status" value="1"/>
</dbReference>
<comment type="similarity">
    <text evidence="1">Belongs to the bacterial ribosomal protein bL34 family.</text>
</comment>
<dbReference type="Gene3D" id="1.10.287.3980">
    <property type="match status" value="1"/>
</dbReference>
<dbReference type="RefSeq" id="YP_009298028.1">
    <property type="nucleotide sequence ID" value="NC_031179.1"/>
</dbReference>
<evidence type="ECO:0000313" key="5">
    <source>
        <dbReference type="EMBL" id="AOM67966.1"/>
    </source>
</evidence>
<dbReference type="GO" id="GO:0003735">
    <property type="term" value="F:structural constituent of ribosome"/>
    <property type="evidence" value="ECO:0007669"/>
    <property type="project" value="InterPro"/>
</dbReference>
<dbReference type="Pfam" id="PF00468">
    <property type="entry name" value="Ribosomal_L34"/>
    <property type="match status" value="1"/>
</dbReference>
<protein>
    <submittedName>
        <fullName evidence="5">Ribosomal protein L34</fullName>
    </submittedName>
</protein>
<evidence type="ECO:0000256" key="3">
    <source>
        <dbReference type="ARBA" id="ARBA00023274"/>
    </source>
</evidence>
<reference evidence="5" key="1">
    <citation type="journal article" date="2016" name="BMC Biol.">
        <title>Parallel evolution of highly conserved plastid genome architecture in red seaweeds and seed plants.</title>
        <authorList>
            <person name="Lee J."/>
            <person name="Cho C.H."/>
            <person name="Park S.I."/>
            <person name="Choi J.W."/>
            <person name="Song H.S."/>
            <person name="West J.A."/>
            <person name="Bhattacharya D."/>
            <person name="Yoon H.S."/>
        </authorList>
    </citation>
    <scope>NUCLEOTIDE SEQUENCE</scope>
</reference>
<dbReference type="InterPro" id="IPR020939">
    <property type="entry name" value="Ribosomal_bL34_CS"/>
</dbReference>
<keyword evidence="2 5" id="KW-0689">Ribosomal protein</keyword>
<keyword evidence="3" id="KW-0687">Ribonucleoprotein</keyword>
<evidence type="ECO:0000256" key="4">
    <source>
        <dbReference type="SAM" id="MobiDB-lite"/>
    </source>
</evidence>
<keyword evidence="5" id="KW-0934">Plastid</keyword>
<geneLocation type="plastid" evidence="5"/>
<dbReference type="GO" id="GO:0005840">
    <property type="term" value="C:ribosome"/>
    <property type="evidence" value="ECO:0007669"/>
    <property type="project" value="UniProtKB-KW"/>
</dbReference>
<dbReference type="GO" id="GO:1990904">
    <property type="term" value="C:ribonucleoprotein complex"/>
    <property type="evidence" value="ECO:0007669"/>
    <property type="project" value="UniProtKB-KW"/>
</dbReference>
<feature type="region of interest" description="Disordered" evidence="4">
    <location>
        <begin position="23"/>
        <end position="45"/>
    </location>
</feature>
<sequence length="45" mass="5158">MSKGTLQGTNLKKIRKSGFMARIKTKSGRNIIKSKRRKKRKNLGL</sequence>
<dbReference type="EMBL" id="KX284727">
    <property type="protein sequence ID" value="AOM67966.1"/>
    <property type="molecule type" value="Genomic_DNA"/>
</dbReference>
<organism evidence="5">
    <name type="scientific">Plocamium cartilagineum</name>
    <name type="common">Red comb weed</name>
    <name type="synonym">Gelidium cartilagineum</name>
    <dbReference type="NCBI Taxonomy" id="31452"/>
    <lineage>
        <taxon>Eukaryota</taxon>
        <taxon>Rhodophyta</taxon>
        <taxon>Florideophyceae</taxon>
        <taxon>Rhodymeniophycidae</taxon>
        <taxon>Plocamiales</taxon>
        <taxon>Plocamiaceae</taxon>
        <taxon>Plocamium</taxon>
    </lineage>
</organism>
<dbReference type="GeneID" id="29074510"/>